<accession>A0A5N6QZF6</accession>
<evidence type="ECO:0000256" key="4">
    <source>
        <dbReference type="ARBA" id="ARBA00022499"/>
    </source>
</evidence>
<proteinExistence type="predicted"/>
<keyword evidence="10" id="KW-0175">Coiled coil</keyword>
<dbReference type="Pfam" id="PF10497">
    <property type="entry name" value="zf-4CXXC_R1"/>
    <property type="match status" value="1"/>
</dbReference>
<feature type="region of interest" description="Disordered" evidence="11">
    <location>
        <begin position="1"/>
        <end position="40"/>
    </location>
</feature>
<evidence type="ECO:0000256" key="11">
    <source>
        <dbReference type="SAM" id="MobiDB-lite"/>
    </source>
</evidence>
<comment type="subcellular location">
    <subcellularLocation>
        <location evidence="2">Cytoplasm</location>
    </subcellularLocation>
    <subcellularLocation>
        <location evidence="1">Nucleus</location>
    </subcellularLocation>
</comment>
<evidence type="ECO:0000256" key="8">
    <source>
        <dbReference type="ARBA" id="ARBA00023163"/>
    </source>
</evidence>
<keyword evidence="4" id="KW-1017">Isopeptide bond</keyword>
<protein>
    <recommendedName>
        <fullName evidence="12">DDT domain-containing protein</fullName>
    </recommendedName>
</protein>
<feature type="coiled-coil region" evidence="10">
    <location>
        <begin position="436"/>
        <end position="466"/>
    </location>
</feature>
<evidence type="ECO:0000313" key="13">
    <source>
        <dbReference type="EMBL" id="KAE8022112.1"/>
    </source>
</evidence>
<feature type="compositionally biased region" description="Polar residues" evidence="11">
    <location>
        <begin position="1"/>
        <end position="11"/>
    </location>
</feature>
<dbReference type="InterPro" id="IPR040221">
    <property type="entry name" value="CDCA7/CDA7L"/>
</dbReference>
<keyword evidence="8" id="KW-0804">Transcription</keyword>
<dbReference type="EMBL" id="CM017323">
    <property type="protein sequence ID" value="KAE8022112.1"/>
    <property type="molecule type" value="Genomic_DNA"/>
</dbReference>
<name>A0A5N6QZF6_9ROSI</name>
<dbReference type="InterPro" id="IPR018501">
    <property type="entry name" value="DDT_dom"/>
</dbReference>
<evidence type="ECO:0000256" key="9">
    <source>
        <dbReference type="ARBA" id="ARBA00023242"/>
    </source>
</evidence>
<keyword evidence="9" id="KW-0539">Nucleus</keyword>
<evidence type="ECO:0000259" key="12">
    <source>
        <dbReference type="PROSITE" id="PS50827"/>
    </source>
</evidence>
<dbReference type="PANTHER" id="PTHR31169:SF8">
    <property type="entry name" value="ZINC-FINGER DOMAIN OF MONOAMINE-OXIDASE A REPRESSOR R1 PROTEIN"/>
    <property type="match status" value="1"/>
</dbReference>
<evidence type="ECO:0000313" key="14">
    <source>
        <dbReference type="Proteomes" id="UP000327013"/>
    </source>
</evidence>
<reference evidence="13 14" key="1">
    <citation type="submission" date="2019-06" db="EMBL/GenBank/DDBJ databases">
        <title>A chromosomal-level reference genome of Carpinus fangiana (Coryloideae, Betulaceae).</title>
        <authorList>
            <person name="Yang X."/>
            <person name="Wang Z."/>
            <person name="Zhang L."/>
            <person name="Hao G."/>
            <person name="Liu J."/>
            <person name="Yang Y."/>
        </authorList>
    </citation>
    <scope>NUCLEOTIDE SEQUENCE [LARGE SCALE GENOMIC DNA]</scope>
    <source>
        <strain evidence="13">Cfa_2016G</strain>
        <tissue evidence="13">Leaf</tissue>
    </source>
</reference>
<evidence type="ECO:0000256" key="10">
    <source>
        <dbReference type="SAM" id="Coils"/>
    </source>
</evidence>
<sequence length="603" mass="67478">MAVASSTSATEVTAKEKESKDTKKRSQVVDDVGDNGNKAKRSKCPGVRVVGNRIYDSVNGKTCHQCRQKTMDFSASCKNLKVNKPCTIKFCHTCLLNRYGEKAEEMEMLDDWKCPKCRGICNCSFCMKKKGYNPTGQLVLTAKNAGYSSVLEMMNVKSPDDLGQDEVVEIVSVSPKKMGASNKGSEGVSPRKMGKENSFDGKTDADLNSQKSVTNCSEKKPKKTKREGLKEMCNGSRDEGMPNALKNENARAKPKKVRMPWCTMNLENTELDTDIPMPQGASLASIADIELPPEDVGHALQFLEFCASFGKVLDVKKGHAESLLRELRYGRRGRRAEYSMTVRFHIQLLSLIQKDAGEDFLSSSPTNGRNSWWPALGKCISESQCVLKELHLDCFDRGADEYDNLDFSMKLRILNFLCDEALGTIKLRSWIDDQNSKVVEQEKDAKEKLIAAKEKEKHLKQKLRDEVAKAIIAKNGVPLSISEHDAIILQIKSDTAQAHAEMLDAKGMVSKRRPRFDAIRTEAMFLDVDGRAFWSLKGYTGEKDILLQDMGTWDAVASDEKWFVYGAEQKQAIEQYFYSLRGKRLRIQNVGHTVPSGNNEAKI</sequence>
<dbReference type="PROSITE" id="PS50827">
    <property type="entry name" value="DDT"/>
    <property type="match status" value="1"/>
</dbReference>
<dbReference type="OrthoDB" id="298344at2759"/>
<dbReference type="InterPro" id="IPR018866">
    <property type="entry name" value="Znf-4CXXC_R1"/>
</dbReference>
<evidence type="ECO:0000256" key="6">
    <source>
        <dbReference type="ARBA" id="ARBA00022843"/>
    </source>
</evidence>
<keyword evidence="5" id="KW-0597">Phosphoprotein</keyword>
<evidence type="ECO:0000256" key="1">
    <source>
        <dbReference type="ARBA" id="ARBA00004123"/>
    </source>
</evidence>
<keyword evidence="3" id="KW-0963">Cytoplasm</keyword>
<dbReference type="GO" id="GO:0005737">
    <property type="term" value="C:cytoplasm"/>
    <property type="evidence" value="ECO:0007669"/>
    <property type="project" value="UniProtKB-SubCell"/>
</dbReference>
<dbReference type="AlphaFoldDB" id="A0A5N6QZF6"/>
<dbReference type="SMART" id="SM00571">
    <property type="entry name" value="DDT"/>
    <property type="match status" value="1"/>
</dbReference>
<keyword evidence="6" id="KW-0832">Ubl conjugation</keyword>
<dbReference type="GO" id="GO:0005634">
    <property type="term" value="C:nucleus"/>
    <property type="evidence" value="ECO:0007669"/>
    <property type="project" value="UniProtKB-SubCell"/>
</dbReference>
<feature type="compositionally biased region" description="Basic and acidic residues" evidence="11">
    <location>
        <begin position="193"/>
        <end position="205"/>
    </location>
</feature>
<gene>
    <name evidence="13" type="ORF">FH972_007943</name>
</gene>
<keyword evidence="14" id="KW-1185">Reference proteome</keyword>
<dbReference type="PANTHER" id="PTHR31169">
    <property type="entry name" value="OS05G0300700 PROTEIN"/>
    <property type="match status" value="1"/>
</dbReference>
<feature type="domain" description="DDT" evidence="12">
    <location>
        <begin position="293"/>
        <end position="358"/>
    </location>
</feature>
<feature type="compositionally biased region" description="Basic and acidic residues" evidence="11">
    <location>
        <begin position="226"/>
        <end position="240"/>
    </location>
</feature>
<evidence type="ECO:0000256" key="5">
    <source>
        <dbReference type="ARBA" id="ARBA00022553"/>
    </source>
</evidence>
<feature type="region of interest" description="Disordered" evidence="11">
    <location>
        <begin position="173"/>
        <end position="244"/>
    </location>
</feature>
<evidence type="ECO:0000256" key="3">
    <source>
        <dbReference type="ARBA" id="ARBA00022490"/>
    </source>
</evidence>
<dbReference type="Proteomes" id="UP000327013">
    <property type="component" value="Chromosome 3"/>
</dbReference>
<evidence type="ECO:0000256" key="7">
    <source>
        <dbReference type="ARBA" id="ARBA00023015"/>
    </source>
</evidence>
<keyword evidence="7" id="KW-0805">Transcription regulation</keyword>
<organism evidence="13 14">
    <name type="scientific">Carpinus fangiana</name>
    <dbReference type="NCBI Taxonomy" id="176857"/>
    <lineage>
        <taxon>Eukaryota</taxon>
        <taxon>Viridiplantae</taxon>
        <taxon>Streptophyta</taxon>
        <taxon>Embryophyta</taxon>
        <taxon>Tracheophyta</taxon>
        <taxon>Spermatophyta</taxon>
        <taxon>Magnoliopsida</taxon>
        <taxon>eudicotyledons</taxon>
        <taxon>Gunneridae</taxon>
        <taxon>Pentapetalae</taxon>
        <taxon>rosids</taxon>
        <taxon>fabids</taxon>
        <taxon>Fagales</taxon>
        <taxon>Betulaceae</taxon>
        <taxon>Carpinus</taxon>
    </lineage>
</organism>
<feature type="compositionally biased region" description="Polar residues" evidence="11">
    <location>
        <begin position="206"/>
        <end position="216"/>
    </location>
</feature>
<dbReference type="GO" id="GO:0006355">
    <property type="term" value="P:regulation of DNA-templated transcription"/>
    <property type="evidence" value="ECO:0007669"/>
    <property type="project" value="InterPro"/>
</dbReference>
<evidence type="ECO:0000256" key="2">
    <source>
        <dbReference type="ARBA" id="ARBA00004496"/>
    </source>
</evidence>